<dbReference type="PANTHER" id="PTHR16305">
    <property type="entry name" value="TESTICULAR SOLUBLE ADENYLYL CYCLASE"/>
    <property type="match status" value="1"/>
</dbReference>
<dbReference type="GO" id="GO:0003677">
    <property type="term" value="F:DNA binding"/>
    <property type="evidence" value="ECO:0007669"/>
    <property type="project" value="InterPro"/>
</dbReference>
<feature type="domain" description="HTH luxR-type" evidence="3">
    <location>
        <begin position="858"/>
        <end position="923"/>
    </location>
</feature>
<proteinExistence type="predicted"/>
<dbReference type="InterPro" id="IPR041664">
    <property type="entry name" value="AAA_16"/>
</dbReference>
<dbReference type="GO" id="GO:0006355">
    <property type="term" value="P:regulation of DNA-templated transcription"/>
    <property type="evidence" value="ECO:0007669"/>
    <property type="project" value="InterPro"/>
</dbReference>
<evidence type="ECO:0000259" key="3">
    <source>
        <dbReference type="PROSITE" id="PS50043"/>
    </source>
</evidence>
<dbReference type="Pfam" id="PF00196">
    <property type="entry name" value="GerE"/>
    <property type="match status" value="1"/>
</dbReference>
<dbReference type="PROSITE" id="PS50043">
    <property type="entry name" value="HTH_LUXR_2"/>
    <property type="match status" value="1"/>
</dbReference>
<dbReference type="GO" id="GO:0005524">
    <property type="term" value="F:ATP binding"/>
    <property type="evidence" value="ECO:0007669"/>
    <property type="project" value="UniProtKB-KW"/>
</dbReference>
<dbReference type="SMART" id="SM00382">
    <property type="entry name" value="AAA"/>
    <property type="match status" value="1"/>
</dbReference>
<keyword evidence="1" id="KW-0547">Nucleotide-binding</keyword>
<organism evidence="4 5">
    <name type="scientific">Actinotalea soli</name>
    <dbReference type="NCBI Taxonomy" id="2819234"/>
    <lineage>
        <taxon>Bacteria</taxon>
        <taxon>Bacillati</taxon>
        <taxon>Actinomycetota</taxon>
        <taxon>Actinomycetes</taxon>
        <taxon>Micrococcales</taxon>
        <taxon>Cellulomonadaceae</taxon>
        <taxon>Actinotalea</taxon>
    </lineage>
</organism>
<name>A0A939LT34_9CELL</name>
<dbReference type="Pfam" id="PF13191">
    <property type="entry name" value="AAA_16"/>
    <property type="match status" value="1"/>
</dbReference>
<dbReference type="Gene3D" id="3.40.50.300">
    <property type="entry name" value="P-loop containing nucleotide triphosphate hydrolases"/>
    <property type="match status" value="1"/>
</dbReference>
<dbReference type="Gene3D" id="1.10.10.10">
    <property type="entry name" value="Winged helix-like DNA-binding domain superfamily/Winged helix DNA-binding domain"/>
    <property type="match status" value="1"/>
</dbReference>
<dbReference type="GO" id="GO:0004016">
    <property type="term" value="F:adenylate cyclase activity"/>
    <property type="evidence" value="ECO:0007669"/>
    <property type="project" value="TreeGrafter"/>
</dbReference>
<dbReference type="Proteomes" id="UP000664209">
    <property type="component" value="Unassembled WGS sequence"/>
</dbReference>
<evidence type="ECO:0000313" key="4">
    <source>
        <dbReference type="EMBL" id="MBO1752525.1"/>
    </source>
</evidence>
<dbReference type="EMBL" id="JAGEMK010000006">
    <property type="protein sequence ID" value="MBO1752525.1"/>
    <property type="molecule type" value="Genomic_DNA"/>
</dbReference>
<reference evidence="4" key="1">
    <citation type="submission" date="2021-03" db="EMBL/GenBank/DDBJ databases">
        <title>Actinotalea soli sp. nov., isolated from soil.</title>
        <authorList>
            <person name="Ping W."/>
            <person name="Zhang J."/>
        </authorList>
    </citation>
    <scope>NUCLEOTIDE SEQUENCE</scope>
    <source>
        <strain evidence="4">BY-33</strain>
    </source>
</reference>
<dbReference type="PROSITE" id="PS00622">
    <property type="entry name" value="HTH_LUXR_1"/>
    <property type="match status" value="1"/>
</dbReference>
<dbReference type="PANTHER" id="PTHR16305:SF35">
    <property type="entry name" value="TRANSCRIPTIONAL ACTIVATOR DOMAIN"/>
    <property type="match status" value="1"/>
</dbReference>
<dbReference type="SUPFAM" id="SSF52540">
    <property type="entry name" value="P-loop containing nucleoside triphosphate hydrolases"/>
    <property type="match status" value="1"/>
</dbReference>
<keyword evidence="2" id="KW-0067">ATP-binding</keyword>
<sequence>MAEVDSDPCRLLGRERELSALDAFLVRAEADGEALLLTGEPGVGKSALLDAAARRAAVGGVRVVRGGGVEYESDVSFAGLHQLIDQFADELVQLPTQSREALQVALGIGSGPAPERLTVLGASLELLRRVSTGTPLLLVMDDMHWLDRATASVIGFVGRRLGGSRIGLLGATRPSAGGFFERTGWAELGVGPLHDDDAIELLARQFAHLPTRVLREVARESQGNPLALLEFAAAAGHPRGRGGGAGPPSASATIREVRTLFATRIMSLPAATRRLLLLAALDGSGSLTTLAEASGTAGLSDLGAAERDHLVMVDERSGVISFRHPIVKSALVEISTHDDRREAHQRLAEIFADQPERRGHHIAEAAEAPDETVAVVVERGAHLTLERGDVVGGVSRLLRAADLSPDRRDRSRRLAHAAFIGAFAAGELENSSQLLRDATDGDPTLAATLHAAVATAYMLVNSDGDVEMAYQLLTIAVESALAETDPDREALSRALYTLVVLCHYAGRVDYWEGLDDLVARVGGTAPRDALMFVEAHAAPLTTPQWALDELDREVDGLDDVRDVERVIRTAIAGFYTDRLSGCRRALDHVAIEGREGGAVASALMALIMIAFDDLHAGRWDAAETTAAEAGALAEDLGYWLYDSSRLYVVALVAGRRGDLAACAAACEAMLAWAAPRRLGRVDDFAHHALGEAALGAGAFEEAYVHAVAITVGGPGTLHTHDPQALWSALDLVDAAVHTGRADEARDHAEALRAAAMGRLSTRFALISTTAHAMVAPDAAAADLFDEVLALPGVEAWPFELARVRLAYGERLRRLRRPRDARIQLEAARDCFDRLGARLWSQRTSTELRATGAVRRAGSAGGVASLTPQELEVAHLAARGLSNRAIATRLYVSPRTVSAHLYRAFPKLGITARAALRDALSDPTSDSAR</sequence>
<dbReference type="CDD" id="cd06170">
    <property type="entry name" value="LuxR_C_like"/>
    <property type="match status" value="1"/>
</dbReference>
<protein>
    <submittedName>
        <fullName evidence="4">Helix-turn-helix domain-containing protein</fullName>
    </submittedName>
</protein>
<dbReference type="RefSeq" id="WP_208056208.1">
    <property type="nucleotide sequence ID" value="NZ_JAGEMK010000006.1"/>
</dbReference>
<evidence type="ECO:0000256" key="1">
    <source>
        <dbReference type="ARBA" id="ARBA00022741"/>
    </source>
</evidence>
<dbReference type="SUPFAM" id="SSF46894">
    <property type="entry name" value="C-terminal effector domain of the bipartite response regulators"/>
    <property type="match status" value="1"/>
</dbReference>
<keyword evidence="5" id="KW-1185">Reference proteome</keyword>
<comment type="caution">
    <text evidence="4">The sequence shown here is derived from an EMBL/GenBank/DDBJ whole genome shotgun (WGS) entry which is preliminary data.</text>
</comment>
<dbReference type="GO" id="GO:0005737">
    <property type="term" value="C:cytoplasm"/>
    <property type="evidence" value="ECO:0007669"/>
    <property type="project" value="TreeGrafter"/>
</dbReference>
<dbReference type="InterPro" id="IPR000792">
    <property type="entry name" value="Tscrpt_reg_LuxR_C"/>
</dbReference>
<evidence type="ECO:0000313" key="5">
    <source>
        <dbReference type="Proteomes" id="UP000664209"/>
    </source>
</evidence>
<dbReference type="InterPro" id="IPR016032">
    <property type="entry name" value="Sig_transdc_resp-reg_C-effctor"/>
</dbReference>
<dbReference type="InterPro" id="IPR036388">
    <property type="entry name" value="WH-like_DNA-bd_sf"/>
</dbReference>
<gene>
    <name evidence="4" type="ORF">J4G33_12000</name>
</gene>
<evidence type="ECO:0000256" key="2">
    <source>
        <dbReference type="ARBA" id="ARBA00022840"/>
    </source>
</evidence>
<dbReference type="SMART" id="SM00421">
    <property type="entry name" value="HTH_LUXR"/>
    <property type="match status" value="1"/>
</dbReference>
<dbReference type="InterPro" id="IPR027417">
    <property type="entry name" value="P-loop_NTPase"/>
</dbReference>
<accession>A0A939LT34</accession>
<dbReference type="PRINTS" id="PR00038">
    <property type="entry name" value="HTHLUXR"/>
</dbReference>
<dbReference type="InterPro" id="IPR003593">
    <property type="entry name" value="AAA+_ATPase"/>
</dbReference>
<dbReference type="AlphaFoldDB" id="A0A939LT34"/>